<reference evidence="9" key="1">
    <citation type="submission" date="2024-01" db="EMBL/GenBank/DDBJ databases">
        <authorList>
            <person name="Webb A."/>
        </authorList>
    </citation>
    <scope>NUCLEOTIDE SEQUENCE</scope>
    <source>
        <strain evidence="9">Pm1</strain>
    </source>
</reference>
<accession>A0AAV1U368</accession>
<dbReference type="Proteomes" id="UP001162060">
    <property type="component" value="Unassembled WGS sequence"/>
</dbReference>
<evidence type="ECO:0000256" key="2">
    <source>
        <dbReference type="ARBA" id="ARBA00022527"/>
    </source>
</evidence>
<dbReference type="Gene3D" id="1.10.510.10">
    <property type="entry name" value="Transferase(Phosphotransferase) domain 1"/>
    <property type="match status" value="1"/>
</dbReference>
<dbReference type="GO" id="GO:0004674">
    <property type="term" value="F:protein serine/threonine kinase activity"/>
    <property type="evidence" value="ECO:0007669"/>
    <property type="project" value="UniProtKB-KW"/>
</dbReference>
<dbReference type="SMART" id="SM00220">
    <property type="entry name" value="S_TKc"/>
    <property type="match status" value="1"/>
</dbReference>
<dbReference type="InterPro" id="IPR011009">
    <property type="entry name" value="Kinase-like_dom_sf"/>
</dbReference>
<dbReference type="Gene3D" id="3.30.200.20">
    <property type="entry name" value="Phosphorylase Kinase, domain 1"/>
    <property type="match status" value="1"/>
</dbReference>
<evidence type="ECO:0000259" key="8">
    <source>
        <dbReference type="PROSITE" id="PS50011"/>
    </source>
</evidence>
<dbReference type="InterPro" id="IPR011992">
    <property type="entry name" value="EF-hand-dom_pair"/>
</dbReference>
<dbReference type="Gene3D" id="1.10.238.10">
    <property type="entry name" value="EF-hand"/>
    <property type="match status" value="2"/>
</dbReference>
<dbReference type="GO" id="GO:0005509">
    <property type="term" value="F:calcium ion binding"/>
    <property type="evidence" value="ECO:0007669"/>
    <property type="project" value="InterPro"/>
</dbReference>
<dbReference type="PANTHER" id="PTHR24349">
    <property type="entry name" value="SERINE/THREONINE-PROTEIN KINASE"/>
    <property type="match status" value="1"/>
</dbReference>
<feature type="domain" description="Protein kinase" evidence="8">
    <location>
        <begin position="45"/>
        <end position="300"/>
    </location>
</feature>
<dbReference type="GO" id="GO:0005524">
    <property type="term" value="F:ATP binding"/>
    <property type="evidence" value="ECO:0007669"/>
    <property type="project" value="UniProtKB-KW"/>
</dbReference>
<name>A0AAV1U368_9STRA</name>
<organism evidence="9 10">
    <name type="scientific">Peronospora matthiolae</name>
    <dbReference type="NCBI Taxonomy" id="2874970"/>
    <lineage>
        <taxon>Eukaryota</taxon>
        <taxon>Sar</taxon>
        <taxon>Stramenopiles</taxon>
        <taxon>Oomycota</taxon>
        <taxon>Peronosporomycetes</taxon>
        <taxon>Peronosporales</taxon>
        <taxon>Peronosporaceae</taxon>
        <taxon>Peronospora</taxon>
    </lineage>
</organism>
<evidence type="ECO:0000313" key="9">
    <source>
        <dbReference type="EMBL" id="CAK7927793.1"/>
    </source>
</evidence>
<gene>
    <name evidence="9" type="ORF">PM001_LOCUS12943</name>
</gene>
<dbReference type="SUPFAM" id="SSF47473">
    <property type="entry name" value="EF-hand"/>
    <property type="match status" value="1"/>
</dbReference>
<dbReference type="InterPro" id="IPR000719">
    <property type="entry name" value="Prot_kinase_dom"/>
</dbReference>
<sequence length="577" mass="64104">MGCRHSKADDIVMSLTAREGQKRLRDNVTLDLIQHKYISDISEFFDVSTAIGTSYFSCVKHAASKKSGKAWAVKIVALGNQVDRDALWNEISILKRLHHPQIVQIRGSFEDKEHLYMVMQLCEGKELYEQLYQEQRKFTESDVRKVIRALLRALVFLHSNSIIHRDLKLENLLLTDATDPGSIRLCNFGLSTRLQRGEKLIEPVGTIDYVAPEVLDGEYDEKCDLWSVGVICFELLTGTSPFHGDTIDDTMAKIYDGVLIFEPEVWSQFSPGSVLFIKSLVKGDVNERLSAKQALATYWLNEEEIMSVDPSLTTRAQNDTRVLLTNMRRFGKYQKLKQTALLAVALVLSDDYMQQKIAAEVFYSMDSTNTGSLSRTAFCRTLLTSGLANEEDSSTLFQCINQSKSGYINFLEFMAATIDEREISTDTIKEAFSIFDSKNHGRLPAIGPQHVVRNAVKAEEVDELIASMDSKKEDGDVDFHEFQGLFVVAGTGKEAIGSQSATAERSVASAVEMVTSALLDSKPHGVEIPIGKSESFNTGTDSLTDTSIASSTPSVTSYYESGLTLATRHEPMLVAGT</sequence>
<dbReference type="PROSITE" id="PS50011">
    <property type="entry name" value="PROTEIN_KINASE_DOM"/>
    <property type="match status" value="1"/>
</dbReference>
<evidence type="ECO:0000256" key="3">
    <source>
        <dbReference type="ARBA" id="ARBA00022679"/>
    </source>
</evidence>
<comment type="similarity">
    <text evidence="7">Belongs to the protein kinase superfamily. Ser/Thr protein kinase family. CDPK subfamily.</text>
</comment>
<comment type="caution">
    <text evidence="9">The sequence shown here is derived from an EMBL/GenBank/DDBJ whole genome shotgun (WGS) entry which is preliminary data.</text>
</comment>
<dbReference type="Pfam" id="PF13833">
    <property type="entry name" value="EF-hand_8"/>
    <property type="match status" value="1"/>
</dbReference>
<dbReference type="PROSITE" id="PS00108">
    <property type="entry name" value="PROTEIN_KINASE_ST"/>
    <property type="match status" value="1"/>
</dbReference>
<keyword evidence="3" id="KW-0808">Transferase</keyword>
<protein>
    <recommendedName>
        <fullName evidence="8">Protein kinase domain-containing protein</fullName>
    </recommendedName>
</protein>
<keyword evidence="5" id="KW-0418">Kinase</keyword>
<evidence type="ECO:0000313" key="10">
    <source>
        <dbReference type="Proteomes" id="UP001162060"/>
    </source>
</evidence>
<evidence type="ECO:0000256" key="1">
    <source>
        <dbReference type="ARBA" id="ARBA00001946"/>
    </source>
</evidence>
<dbReference type="InterPro" id="IPR002048">
    <property type="entry name" value="EF_hand_dom"/>
</dbReference>
<evidence type="ECO:0000256" key="4">
    <source>
        <dbReference type="ARBA" id="ARBA00022741"/>
    </source>
</evidence>
<dbReference type="AlphaFoldDB" id="A0AAV1U368"/>
<proteinExistence type="inferred from homology"/>
<keyword evidence="2" id="KW-0723">Serine/threonine-protein kinase</keyword>
<dbReference type="InterPro" id="IPR008271">
    <property type="entry name" value="Ser/Thr_kinase_AS"/>
</dbReference>
<evidence type="ECO:0000256" key="5">
    <source>
        <dbReference type="ARBA" id="ARBA00022777"/>
    </source>
</evidence>
<dbReference type="FunFam" id="1.10.510.10:FF:000571">
    <property type="entry name" value="Maternal embryonic leucine zipper kinase"/>
    <property type="match status" value="1"/>
</dbReference>
<evidence type="ECO:0000256" key="7">
    <source>
        <dbReference type="ARBA" id="ARBA00024334"/>
    </source>
</evidence>
<dbReference type="SUPFAM" id="SSF56112">
    <property type="entry name" value="Protein kinase-like (PK-like)"/>
    <property type="match status" value="1"/>
</dbReference>
<keyword evidence="4" id="KW-0547">Nucleotide-binding</keyword>
<dbReference type="Pfam" id="PF00069">
    <property type="entry name" value="Pkinase"/>
    <property type="match status" value="1"/>
</dbReference>
<dbReference type="CDD" id="cd05117">
    <property type="entry name" value="STKc_CAMK"/>
    <property type="match status" value="1"/>
</dbReference>
<evidence type="ECO:0000256" key="6">
    <source>
        <dbReference type="ARBA" id="ARBA00022840"/>
    </source>
</evidence>
<keyword evidence="6" id="KW-0067">ATP-binding</keyword>
<dbReference type="InterPro" id="IPR050205">
    <property type="entry name" value="CDPK_Ser/Thr_kinases"/>
</dbReference>
<dbReference type="EMBL" id="CAKLBY020000116">
    <property type="protein sequence ID" value="CAK7927793.1"/>
    <property type="molecule type" value="Genomic_DNA"/>
</dbReference>
<comment type="cofactor">
    <cofactor evidence="1">
        <name>Mg(2+)</name>
        <dbReference type="ChEBI" id="CHEBI:18420"/>
    </cofactor>
</comment>